<feature type="region of interest" description="Disordered" evidence="1">
    <location>
        <begin position="37"/>
        <end position="89"/>
    </location>
</feature>
<reference evidence="2 3" key="1">
    <citation type="submission" date="2024-06" db="EMBL/GenBank/DDBJ databases">
        <title>A chromosome level genome sequence of Diviner's sage (Salvia divinorum).</title>
        <authorList>
            <person name="Ford S.A."/>
            <person name="Ro D.-K."/>
            <person name="Ness R.W."/>
            <person name="Phillips M.A."/>
        </authorList>
    </citation>
    <scope>NUCLEOTIDE SEQUENCE [LARGE SCALE GENOMIC DNA]</scope>
    <source>
        <strain evidence="2">SAF-2024a</strain>
        <tissue evidence="2">Leaf</tissue>
    </source>
</reference>
<gene>
    <name evidence="2" type="ORF">AAHA92_21558</name>
</gene>
<accession>A0ABD1GNM9</accession>
<evidence type="ECO:0000313" key="2">
    <source>
        <dbReference type="EMBL" id="KAL1544749.1"/>
    </source>
</evidence>
<keyword evidence="3" id="KW-1185">Reference proteome</keyword>
<organism evidence="2 3">
    <name type="scientific">Salvia divinorum</name>
    <name type="common">Maria pastora</name>
    <name type="synonym">Diviner's sage</name>
    <dbReference type="NCBI Taxonomy" id="28513"/>
    <lineage>
        <taxon>Eukaryota</taxon>
        <taxon>Viridiplantae</taxon>
        <taxon>Streptophyta</taxon>
        <taxon>Embryophyta</taxon>
        <taxon>Tracheophyta</taxon>
        <taxon>Spermatophyta</taxon>
        <taxon>Magnoliopsida</taxon>
        <taxon>eudicotyledons</taxon>
        <taxon>Gunneridae</taxon>
        <taxon>Pentapetalae</taxon>
        <taxon>asterids</taxon>
        <taxon>lamiids</taxon>
        <taxon>Lamiales</taxon>
        <taxon>Lamiaceae</taxon>
        <taxon>Nepetoideae</taxon>
        <taxon>Mentheae</taxon>
        <taxon>Salviinae</taxon>
        <taxon>Salvia</taxon>
        <taxon>Salvia subgen. Calosphace</taxon>
    </lineage>
</organism>
<feature type="compositionally biased region" description="Polar residues" evidence="1">
    <location>
        <begin position="51"/>
        <end position="81"/>
    </location>
</feature>
<evidence type="ECO:0000313" key="3">
    <source>
        <dbReference type="Proteomes" id="UP001567538"/>
    </source>
</evidence>
<dbReference type="Proteomes" id="UP001567538">
    <property type="component" value="Unassembled WGS sequence"/>
</dbReference>
<comment type="caution">
    <text evidence="2">The sequence shown here is derived from an EMBL/GenBank/DDBJ whole genome shotgun (WGS) entry which is preliminary data.</text>
</comment>
<proteinExistence type="predicted"/>
<dbReference type="EMBL" id="JBEAFC010000008">
    <property type="protein sequence ID" value="KAL1544749.1"/>
    <property type="molecule type" value="Genomic_DNA"/>
</dbReference>
<name>A0ABD1GNM9_SALDI</name>
<protein>
    <submittedName>
        <fullName evidence="2">Uncharacterized protein</fullName>
    </submittedName>
</protein>
<dbReference type="AlphaFoldDB" id="A0ABD1GNM9"/>
<sequence>MTPVRLAANNIDSRHINISKDSQDSYNVYNVPNQVDSGVGGTDFSADPTCHSKTTPRPQQDSLSIPNESTNQSMHTSQQSKKNGKKRIAPSDSVGLIETLKKMWEDINLWLDKLTSRIGFEVDQIDVAEIILDKVKSIELFMCLSEASRPMYVLQVLEKYG</sequence>
<evidence type="ECO:0000256" key="1">
    <source>
        <dbReference type="SAM" id="MobiDB-lite"/>
    </source>
</evidence>